<feature type="compositionally biased region" description="Basic residues" evidence="3">
    <location>
        <begin position="59"/>
        <end position="69"/>
    </location>
</feature>
<feature type="compositionally biased region" description="Basic and acidic residues" evidence="3">
    <location>
        <begin position="311"/>
        <end position="323"/>
    </location>
</feature>
<organism evidence="4 5">
    <name type="scientific">Sinanodonta woodiana</name>
    <name type="common">Chinese pond mussel</name>
    <name type="synonym">Anodonta woodiana</name>
    <dbReference type="NCBI Taxonomy" id="1069815"/>
    <lineage>
        <taxon>Eukaryota</taxon>
        <taxon>Metazoa</taxon>
        <taxon>Spiralia</taxon>
        <taxon>Lophotrochozoa</taxon>
        <taxon>Mollusca</taxon>
        <taxon>Bivalvia</taxon>
        <taxon>Autobranchia</taxon>
        <taxon>Heteroconchia</taxon>
        <taxon>Palaeoheterodonta</taxon>
        <taxon>Unionida</taxon>
        <taxon>Unionoidea</taxon>
        <taxon>Unionidae</taxon>
        <taxon>Unioninae</taxon>
        <taxon>Sinanodonta</taxon>
    </lineage>
</organism>
<evidence type="ECO:0000256" key="2">
    <source>
        <dbReference type="ARBA" id="ARBA00022490"/>
    </source>
</evidence>
<gene>
    <name evidence="4" type="ORF">ACJMK2_029993</name>
</gene>
<feature type="compositionally biased region" description="Basic and acidic residues" evidence="3">
    <location>
        <begin position="91"/>
        <end position="102"/>
    </location>
</feature>
<dbReference type="PANTHER" id="PTHR13142:SF1">
    <property type="entry name" value="INNER CENTROMERE PROTEIN"/>
    <property type="match status" value="1"/>
</dbReference>
<proteinExistence type="predicted"/>
<feature type="region of interest" description="Disordered" evidence="3">
    <location>
        <begin position="242"/>
        <end position="269"/>
    </location>
</feature>
<accession>A0ABD3XBV6</accession>
<feature type="compositionally biased region" description="Polar residues" evidence="3">
    <location>
        <begin position="548"/>
        <end position="558"/>
    </location>
</feature>
<evidence type="ECO:0000313" key="5">
    <source>
        <dbReference type="Proteomes" id="UP001634394"/>
    </source>
</evidence>
<evidence type="ECO:0000256" key="3">
    <source>
        <dbReference type="SAM" id="MobiDB-lite"/>
    </source>
</evidence>
<feature type="non-terminal residue" evidence="4">
    <location>
        <position position="908"/>
    </location>
</feature>
<evidence type="ECO:0000256" key="1">
    <source>
        <dbReference type="ARBA" id="ARBA00004496"/>
    </source>
</evidence>
<feature type="compositionally biased region" description="Basic and acidic residues" evidence="3">
    <location>
        <begin position="781"/>
        <end position="792"/>
    </location>
</feature>
<evidence type="ECO:0000313" key="4">
    <source>
        <dbReference type="EMBL" id="KAL3883761.1"/>
    </source>
</evidence>
<comment type="subcellular location">
    <subcellularLocation>
        <location evidence="1">Cytoplasm</location>
    </subcellularLocation>
</comment>
<feature type="region of interest" description="Disordered" evidence="3">
    <location>
        <begin position="210"/>
        <end position="229"/>
    </location>
</feature>
<feature type="region of interest" description="Disordered" evidence="3">
    <location>
        <begin position="767"/>
        <end position="792"/>
    </location>
</feature>
<feature type="region of interest" description="Disordered" evidence="3">
    <location>
        <begin position="824"/>
        <end position="843"/>
    </location>
</feature>
<reference evidence="4 5" key="1">
    <citation type="submission" date="2024-11" db="EMBL/GenBank/DDBJ databases">
        <title>Chromosome-level genome assembly of the freshwater bivalve Anodonta woodiana.</title>
        <authorList>
            <person name="Chen X."/>
        </authorList>
    </citation>
    <scope>NUCLEOTIDE SEQUENCE [LARGE SCALE GENOMIC DNA]</scope>
    <source>
        <strain evidence="4">MN2024</strain>
        <tissue evidence="4">Gills</tissue>
    </source>
</reference>
<feature type="region of interest" description="Disordered" evidence="3">
    <location>
        <begin position="862"/>
        <end position="890"/>
    </location>
</feature>
<feature type="compositionally biased region" description="Polar residues" evidence="3">
    <location>
        <begin position="399"/>
        <end position="424"/>
    </location>
</feature>
<dbReference type="EMBL" id="JBJQND010000003">
    <property type="protein sequence ID" value="KAL3883761.1"/>
    <property type="molecule type" value="Genomic_DNA"/>
</dbReference>
<feature type="compositionally biased region" description="Basic and acidic residues" evidence="3">
    <location>
        <begin position="599"/>
        <end position="614"/>
    </location>
</feature>
<feature type="compositionally biased region" description="Polar residues" evidence="3">
    <location>
        <begin position="242"/>
        <end position="252"/>
    </location>
</feature>
<protein>
    <submittedName>
        <fullName evidence="4">Uncharacterized protein</fullName>
    </submittedName>
</protein>
<name>A0ABD3XBV6_SINWO</name>
<sequence length="908" mass="104327">MADLPFYIGFQTNLAVRQKVEEIFMQFEEDAFGYLSEILATAKKTFRSSKIEPLPKTPSAKRGRRKITRRKIEELNEEDEENNPPAKRLSLHPEADHMRDDSPQICTRTTRAAAKRATTSRTIKTSSINKNDTNQSEKNECMPVVCKDKAVQNEILECDTRQSKCSPLSSVQERLKQSCSPQKPLHKFCLMNVKEKASVYEEMIHLNDNNAAHPSRKTPTASPKKLQETTDTLKVVCSNYRSGSIHRSGSNREASHVDTPKSTRRSSRASIRKSLLMLKSHQALKKSGTFEKLEATPSTKPSRTRLRLKKSRAELATPKKNEEVENAPSACNEFSNVKETNVEDSVIEATSKRCTVTKITKSASYSTCAADIPTDANVEAVSCDVLAQTSAHPDAQIGVGNTSQTSHDAADSENTCSEVSINKSTRTKVRRPSTTNGESADVIEIAQNKGISMESDDSKIVKSNENEGSISHKDIDDHQTVLVKPVRSTRTRQRVAERTAGMSTNSQLERDSQSDVDSGIGSVTKVSRQESLEAKPQVTRSKMRKPNSNRGTDELCTSSDHDDVFVVPSTPPTRMTRTKTRKRQLDEGSDNEINTSKRSHLDSETSDQERKDEESYMDITANEESHEDGLHSSQFTPAAKIIHPASFLNSLNKSNANSALRPANLATGIVRSFIKRSTPPQPTMEQLYNRRKMALEEKERLHQERLKYRDLQHKRKMEELKRKREEKMKKAAELREKLHSEESRHRMLLNRKIHQKEQVLEAMKEEKLKEEREKHKIRQQKLQEAEDRRLQEQKDWEKKVQEQLAEEKKHRELLQRKKELEELERQQKLQEESQKLKEKLAELEKEREAEAERLRLIEEEKQKEWQRKKEERERMLAQEKAEKEKIELEKKRERELQMKKDIERQKEL</sequence>
<keyword evidence="2" id="KW-0963">Cytoplasm</keyword>
<keyword evidence="5" id="KW-1185">Reference proteome</keyword>
<dbReference type="GO" id="GO:0005737">
    <property type="term" value="C:cytoplasm"/>
    <property type="evidence" value="ECO:0007669"/>
    <property type="project" value="UniProtKB-SubCell"/>
</dbReference>
<comment type="caution">
    <text evidence="4">The sequence shown here is derived from an EMBL/GenBank/DDBJ whole genome shotgun (WGS) entry which is preliminary data.</text>
</comment>
<feature type="region of interest" description="Disordered" evidence="3">
    <location>
        <begin position="395"/>
        <end position="441"/>
    </location>
</feature>
<feature type="compositionally biased region" description="Polar residues" evidence="3">
    <location>
        <begin position="210"/>
        <end position="221"/>
    </location>
</feature>
<feature type="region of interest" description="Disordered" evidence="3">
    <location>
        <begin position="292"/>
        <end position="326"/>
    </location>
</feature>
<dbReference type="PANTHER" id="PTHR13142">
    <property type="entry name" value="INNER CENTROMERE PROTEIN"/>
    <property type="match status" value="1"/>
</dbReference>
<feature type="region of interest" description="Disordered" evidence="3">
    <location>
        <begin position="486"/>
        <end position="615"/>
    </location>
</feature>
<feature type="region of interest" description="Disordered" evidence="3">
    <location>
        <begin position="50"/>
        <end position="105"/>
    </location>
</feature>
<dbReference type="AlphaFoldDB" id="A0ABD3XBV6"/>
<dbReference type="Proteomes" id="UP001634394">
    <property type="component" value="Unassembled WGS sequence"/>
</dbReference>